<accession>A0A1B4WR61</accession>
<keyword evidence="10 18" id="KW-0249">Electron transport</keyword>
<dbReference type="InterPro" id="IPR030689">
    <property type="entry name" value="Cytochrome_b"/>
</dbReference>
<dbReference type="GO" id="GO:0006122">
    <property type="term" value="P:mitochondrial electron transport, ubiquinol to cytochrome c"/>
    <property type="evidence" value="ECO:0007669"/>
    <property type="project" value="TreeGrafter"/>
</dbReference>
<feature type="transmembrane region" description="Helical" evidence="18">
    <location>
        <begin position="230"/>
        <end position="247"/>
    </location>
</feature>
<evidence type="ECO:0000256" key="7">
    <source>
        <dbReference type="ARBA" id="ARBA00022692"/>
    </source>
</evidence>
<comment type="subcellular location">
    <subcellularLocation>
        <location evidence="2">Mitochondrion inner membrane</location>
        <topology evidence="2">Multi-pass membrane protein</topology>
    </subcellularLocation>
</comment>
<feature type="transmembrane region" description="Helical" evidence="18">
    <location>
        <begin position="78"/>
        <end position="100"/>
    </location>
</feature>
<evidence type="ECO:0000256" key="11">
    <source>
        <dbReference type="ARBA" id="ARBA00022989"/>
    </source>
</evidence>
<keyword evidence="6 18" id="KW-0679">Respiratory chain</keyword>
<feature type="binding site" description="axial binding residue" evidence="17">
    <location>
        <position position="84"/>
    </location>
    <ligand>
        <name>heme b</name>
        <dbReference type="ChEBI" id="CHEBI:60344"/>
        <label>b562</label>
    </ligand>
    <ligandPart>
        <name>Fe</name>
        <dbReference type="ChEBI" id="CHEBI:18248"/>
    </ligandPart>
</feature>
<evidence type="ECO:0000256" key="4">
    <source>
        <dbReference type="ARBA" id="ARBA00022448"/>
    </source>
</evidence>
<feature type="binding site" evidence="16">
    <location>
        <position position="202"/>
    </location>
    <ligand>
        <name>a ubiquinone</name>
        <dbReference type="ChEBI" id="CHEBI:16389"/>
    </ligand>
</feature>
<feature type="transmembrane region" description="Helical" evidence="18">
    <location>
        <begin position="112"/>
        <end position="134"/>
    </location>
</feature>
<dbReference type="Gene3D" id="1.20.810.10">
    <property type="entry name" value="Cytochrome Bc1 Complex, Chain C"/>
    <property type="match status" value="1"/>
</dbReference>
<evidence type="ECO:0000256" key="10">
    <source>
        <dbReference type="ARBA" id="ARBA00022982"/>
    </source>
</evidence>
<feature type="binding site" description="axial binding residue" evidence="17">
    <location>
        <position position="197"/>
    </location>
    <ligand>
        <name>heme b</name>
        <dbReference type="ChEBI" id="CHEBI:60344"/>
        <label>b566</label>
    </ligand>
    <ligandPart>
        <name>Fe</name>
        <dbReference type="ChEBI" id="CHEBI:18248"/>
    </ligandPart>
</feature>
<dbReference type="GO" id="GO:0008121">
    <property type="term" value="F:quinol-cytochrome-c reductase activity"/>
    <property type="evidence" value="ECO:0007669"/>
    <property type="project" value="InterPro"/>
</dbReference>
<dbReference type="GO" id="GO:0046872">
    <property type="term" value="F:metal ion binding"/>
    <property type="evidence" value="ECO:0007669"/>
    <property type="project" value="UniProtKB-UniRule"/>
</dbReference>
<evidence type="ECO:0000256" key="18">
    <source>
        <dbReference type="RuleBase" id="RU362117"/>
    </source>
</evidence>
<evidence type="ECO:0000256" key="1">
    <source>
        <dbReference type="ARBA" id="ARBA00002566"/>
    </source>
</evidence>
<gene>
    <name evidence="21" type="primary">CYTB</name>
</gene>
<feature type="transmembrane region" description="Helical" evidence="18">
    <location>
        <begin position="37"/>
        <end position="58"/>
    </location>
</feature>
<dbReference type="PANTHER" id="PTHR19271:SF16">
    <property type="entry name" value="CYTOCHROME B"/>
    <property type="match status" value="1"/>
</dbReference>
<evidence type="ECO:0000256" key="5">
    <source>
        <dbReference type="ARBA" id="ARBA00022617"/>
    </source>
</evidence>
<feature type="binding site" description="axial binding residue" evidence="17">
    <location>
        <position position="183"/>
    </location>
    <ligand>
        <name>heme b</name>
        <dbReference type="ChEBI" id="CHEBI:60344"/>
        <label>b562</label>
    </ligand>
    <ligandPart>
        <name>Fe</name>
        <dbReference type="ChEBI" id="CHEBI:18248"/>
    </ligandPart>
</feature>
<evidence type="ECO:0000256" key="3">
    <source>
        <dbReference type="ARBA" id="ARBA00013531"/>
    </source>
</evidence>
<dbReference type="CDD" id="cd00284">
    <property type="entry name" value="Cytochrome_b_N"/>
    <property type="match status" value="1"/>
</dbReference>
<evidence type="ECO:0000256" key="14">
    <source>
        <dbReference type="ARBA" id="ARBA00023128"/>
    </source>
</evidence>
<evidence type="ECO:0000256" key="6">
    <source>
        <dbReference type="ARBA" id="ARBA00022660"/>
    </source>
</evidence>
<evidence type="ECO:0000256" key="13">
    <source>
        <dbReference type="ARBA" id="ARBA00023075"/>
    </source>
</evidence>
<dbReference type="InterPro" id="IPR048260">
    <property type="entry name" value="Cytochrome_b_C_euk/bac"/>
</dbReference>
<sequence>MFGPLRKQDSVMKILNNSLYDLPAPVNLSVWWNFGSLLGLCLVIQIVTGFILSLHYTAHTNMSFDALIHVIRDVNNGWLIRGMHANGASLFFVCAYFHIGRGLYYGSYKSRMVWNVGVILLFLLMATAFLGYVLPWGQMSYWGATVITKLVTAVPYVGDMILYWIWGGYTVCNATLVRFYSFHFILPFIMVVFSALHLFYLHEEGANNPLGVSADAVLVRFHPFYTYKDAVGFFILFFGLLLLVCYFPDLLGNVNNWVPADPMKTPLQIEPEWYFLFAYSILRSIPNKVGGAAALVVSVLILFLIPSLHTGQFRSNSFYPLGQLFFWALVSAWVGLTWIGACPVQHPYDSLGCCFTFFYFFFIMLMPMSQGVWDWLIK</sequence>
<keyword evidence="15 18" id="KW-0472">Membrane</keyword>
<dbReference type="GO" id="GO:0045275">
    <property type="term" value="C:respiratory chain complex III"/>
    <property type="evidence" value="ECO:0007669"/>
    <property type="project" value="InterPro"/>
</dbReference>
<dbReference type="InterPro" id="IPR048259">
    <property type="entry name" value="Cytochrome_b_N_euk/bac"/>
</dbReference>
<dbReference type="Pfam" id="PF00033">
    <property type="entry name" value="Cytochrome_B"/>
    <property type="match status" value="1"/>
</dbReference>
<name>A0A1B4WR61_9BIVA</name>
<geneLocation type="mitochondrion" evidence="21"/>
<dbReference type="GO" id="GO:0005743">
    <property type="term" value="C:mitochondrial inner membrane"/>
    <property type="evidence" value="ECO:0007669"/>
    <property type="project" value="UniProtKB-SubCell"/>
</dbReference>
<evidence type="ECO:0000256" key="17">
    <source>
        <dbReference type="PIRSR" id="PIRSR038885-2"/>
    </source>
</evidence>
<keyword evidence="9" id="KW-0999">Mitochondrion inner membrane</keyword>
<dbReference type="InterPro" id="IPR005797">
    <property type="entry name" value="Cyt_b/b6_N"/>
</dbReference>
<feature type="transmembrane region" description="Helical" evidence="18">
    <location>
        <begin position="351"/>
        <end position="373"/>
    </location>
</feature>
<comment type="cofactor">
    <cofactor evidence="17">
        <name>heme</name>
        <dbReference type="ChEBI" id="CHEBI:30413"/>
    </cofactor>
    <text evidence="17">Binds 2 heme groups non-covalently.</text>
</comment>
<dbReference type="SUPFAM" id="SSF81342">
    <property type="entry name" value="Transmembrane di-heme cytochromes"/>
    <property type="match status" value="1"/>
</dbReference>
<dbReference type="GO" id="GO:0016491">
    <property type="term" value="F:oxidoreductase activity"/>
    <property type="evidence" value="ECO:0007669"/>
    <property type="project" value="UniProtKB-UniRule"/>
</dbReference>
<organism evidence="21">
    <name type="scientific">Gigantidas platifrons</name>
    <dbReference type="NCBI Taxonomy" id="2830794"/>
    <lineage>
        <taxon>Eukaryota</taxon>
        <taxon>Metazoa</taxon>
        <taxon>Spiralia</taxon>
        <taxon>Lophotrochozoa</taxon>
        <taxon>Mollusca</taxon>
        <taxon>Bivalvia</taxon>
        <taxon>Autobranchia</taxon>
        <taxon>Pteriomorphia</taxon>
        <taxon>Mytilida</taxon>
        <taxon>Mytiloidea</taxon>
        <taxon>Mytilidae</taxon>
        <taxon>Bathymodiolinae</taxon>
        <taxon>Gigantidas</taxon>
    </lineage>
</organism>
<dbReference type="PANTHER" id="PTHR19271">
    <property type="entry name" value="CYTOCHROME B"/>
    <property type="match status" value="1"/>
</dbReference>
<feature type="transmembrane region" description="Helical" evidence="18">
    <location>
        <begin position="289"/>
        <end position="309"/>
    </location>
</feature>
<dbReference type="AlphaFoldDB" id="A0A1B4WR61"/>
<dbReference type="InterPro" id="IPR016174">
    <property type="entry name" value="Di-haem_cyt_TM"/>
</dbReference>
<feature type="transmembrane region" description="Helical" evidence="18">
    <location>
        <begin position="140"/>
        <end position="165"/>
    </location>
</feature>
<feature type="transmembrane region" description="Helical" evidence="18">
    <location>
        <begin position="321"/>
        <end position="339"/>
    </location>
</feature>
<dbReference type="EMBL" id="AP014561">
    <property type="protein sequence ID" value="BAV25056.1"/>
    <property type="molecule type" value="Genomic_DNA"/>
</dbReference>
<dbReference type="CDD" id="cd00290">
    <property type="entry name" value="cytochrome_b_C"/>
    <property type="match status" value="1"/>
</dbReference>
<evidence type="ECO:0000256" key="12">
    <source>
        <dbReference type="ARBA" id="ARBA00023004"/>
    </source>
</evidence>
<dbReference type="Pfam" id="PF00032">
    <property type="entry name" value="Cytochrom_B_C"/>
    <property type="match status" value="1"/>
</dbReference>
<protein>
    <recommendedName>
        <fullName evidence="3 18">Cytochrome b</fullName>
    </recommendedName>
</protein>
<keyword evidence="13" id="KW-0830">Ubiquinone</keyword>
<evidence type="ECO:0000256" key="8">
    <source>
        <dbReference type="ARBA" id="ARBA00022723"/>
    </source>
</evidence>
<keyword evidence="7 18" id="KW-0812">Transmembrane</keyword>
<evidence type="ECO:0000259" key="20">
    <source>
        <dbReference type="PROSITE" id="PS51003"/>
    </source>
</evidence>
<keyword evidence="14 18" id="KW-0496">Mitochondrion</keyword>
<evidence type="ECO:0000313" key="21">
    <source>
        <dbReference type="EMBL" id="BAV25056.1"/>
    </source>
</evidence>
<comment type="similarity">
    <text evidence="18">Belongs to the cytochrome b family.</text>
</comment>
<evidence type="ECO:0000256" key="9">
    <source>
        <dbReference type="ARBA" id="ARBA00022792"/>
    </source>
</evidence>
<dbReference type="PROSITE" id="PS51003">
    <property type="entry name" value="CYTB_CTER"/>
    <property type="match status" value="1"/>
</dbReference>
<dbReference type="InterPro" id="IPR027387">
    <property type="entry name" value="Cytb/b6-like_sf"/>
</dbReference>
<dbReference type="PROSITE" id="PS51002">
    <property type="entry name" value="CYTB_NTER"/>
    <property type="match status" value="1"/>
</dbReference>
<dbReference type="SUPFAM" id="SSF81648">
    <property type="entry name" value="a domain/subunit of cytochrome bc1 complex (Ubiquinol-cytochrome c reductase)"/>
    <property type="match status" value="1"/>
</dbReference>
<proteinExistence type="inferred from homology"/>
<comment type="cofactor">
    <cofactor evidence="18">
        <name>heme b</name>
        <dbReference type="ChEBI" id="CHEBI:60344"/>
    </cofactor>
    <text evidence="18">Binds 2 heme groups non-covalently.</text>
</comment>
<feature type="transmembrane region" description="Helical" evidence="18">
    <location>
        <begin position="177"/>
        <end position="200"/>
    </location>
</feature>
<keyword evidence="4 18" id="KW-0813">Transport</keyword>
<dbReference type="InterPro" id="IPR036150">
    <property type="entry name" value="Cyt_b/b6_C_sf"/>
</dbReference>
<keyword evidence="12 17" id="KW-0408">Iron</keyword>
<feature type="binding site" description="axial binding residue" evidence="17">
    <location>
        <position position="98"/>
    </location>
    <ligand>
        <name>heme b</name>
        <dbReference type="ChEBI" id="CHEBI:60344"/>
        <label>b566</label>
    </ligand>
    <ligandPart>
        <name>Fe</name>
        <dbReference type="ChEBI" id="CHEBI:18248"/>
    </ligandPart>
</feature>
<reference evidence="21" key="1">
    <citation type="journal article" date="2017" name="Mar. Genomics">
        <title>Updated mitochondrial phylogeny of Pteriomorph and Heterodont Bivalvia, including deep-sea chemosymbiotic Bathymodiolus mussels, vesicomyid clams and the thyasirid clam Conchocele cf. bisecta.</title>
        <authorList>
            <person name="Ozawa G."/>
            <person name="Shimamura S."/>
            <person name="Takaki Y."/>
            <person name="Yokobori S."/>
            <person name="Ohara Y."/>
            <person name="Takishita K."/>
            <person name="Maruyama T."/>
            <person name="Fujikura K."/>
            <person name="Yoshida T."/>
        </authorList>
    </citation>
    <scope>NUCLEOTIDE SEQUENCE</scope>
</reference>
<dbReference type="PIRSF" id="PIRSF038885">
    <property type="entry name" value="COB"/>
    <property type="match status" value="1"/>
</dbReference>
<evidence type="ECO:0000256" key="15">
    <source>
        <dbReference type="ARBA" id="ARBA00023136"/>
    </source>
</evidence>
<evidence type="ECO:0000256" key="2">
    <source>
        <dbReference type="ARBA" id="ARBA00004448"/>
    </source>
</evidence>
<feature type="domain" description="Cytochrome b/b6 C-terminal region profile" evidence="20">
    <location>
        <begin position="211"/>
        <end position="378"/>
    </location>
</feature>
<dbReference type="InterPro" id="IPR005798">
    <property type="entry name" value="Cyt_b/b6_C"/>
</dbReference>
<comment type="function">
    <text evidence="1 18">Component of the ubiquinol-cytochrome c reductase complex (complex III or cytochrome b-c1 complex) that is part of the mitochondrial respiratory chain. The b-c1 complex mediates electron transfer from ubiquinol to cytochrome c. Contributes to the generation of a proton gradient across the mitochondrial membrane that is then used for ATP synthesis.</text>
</comment>
<feature type="domain" description="Cytochrome b/b6 N-terminal region profile" evidence="19">
    <location>
        <begin position="1"/>
        <end position="210"/>
    </location>
</feature>
<keyword evidence="5 17" id="KW-0349">Heme</keyword>
<evidence type="ECO:0000259" key="19">
    <source>
        <dbReference type="PROSITE" id="PS51002"/>
    </source>
</evidence>
<keyword evidence="11 18" id="KW-1133">Transmembrane helix</keyword>
<keyword evidence="8 17" id="KW-0479">Metal-binding</keyword>
<evidence type="ECO:0000256" key="16">
    <source>
        <dbReference type="PIRSR" id="PIRSR038885-1"/>
    </source>
</evidence>